<gene>
    <name evidence="4" type="ORF">BCR26_00735</name>
</gene>
<organism evidence="4 5">
    <name type="scientific">Enterococcus rivorum</name>
    <dbReference type="NCBI Taxonomy" id="762845"/>
    <lineage>
        <taxon>Bacteria</taxon>
        <taxon>Bacillati</taxon>
        <taxon>Bacillota</taxon>
        <taxon>Bacilli</taxon>
        <taxon>Lactobacillales</taxon>
        <taxon>Enterococcaceae</taxon>
        <taxon>Enterococcus</taxon>
    </lineage>
</organism>
<dbReference type="PROSITE" id="PS50943">
    <property type="entry name" value="HTH_CROC1"/>
    <property type="match status" value="1"/>
</dbReference>
<feature type="transmembrane region" description="Helical" evidence="2">
    <location>
        <begin position="80"/>
        <end position="102"/>
    </location>
</feature>
<keyword evidence="2" id="KW-1133">Transmembrane helix</keyword>
<dbReference type="GO" id="GO:0003677">
    <property type="term" value="F:DNA binding"/>
    <property type="evidence" value="ECO:0007669"/>
    <property type="project" value="UniProtKB-KW"/>
</dbReference>
<keyword evidence="2" id="KW-0472">Membrane</keyword>
<dbReference type="PANTHER" id="PTHR46558">
    <property type="entry name" value="TRACRIPTIONAL REGULATORY PROTEIN-RELATED-RELATED"/>
    <property type="match status" value="1"/>
</dbReference>
<feature type="transmembrane region" description="Helical" evidence="2">
    <location>
        <begin position="136"/>
        <end position="154"/>
    </location>
</feature>
<comment type="caution">
    <text evidence="4">The sequence shown here is derived from an EMBL/GenBank/DDBJ whole genome shotgun (WGS) entry which is preliminary data.</text>
</comment>
<protein>
    <recommendedName>
        <fullName evidence="3">HTH cro/C1-type domain-containing protein</fullName>
    </recommendedName>
</protein>
<dbReference type="EMBL" id="MIEK01000001">
    <property type="protein sequence ID" value="OEH84025.1"/>
    <property type="molecule type" value="Genomic_DNA"/>
</dbReference>
<evidence type="ECO:0000313" key="4">
    <source>
        <dbReference type="EMBL" id="OEH84025.1"/>
    </source>
</evidence>
<dbReference type="OrthoDB" id="4427456at2"/>
<dbReference type="PANTHER" id="PTHR46558:SF15">
    <property type="entry name" value="HELIX-TURN-HELIX DOMAIN PROTEIN"/>
    <property type="match status" value="1"/>
</dbReference>
<evidence type="ECO:0000259" key="3">
    <source>
        <dbReference type="PROSITE" id="PS50943"/>
    </source>
</evidence>
<dbReference type="Pfam" id="PF01381">
    <property type="entry name" value="HTH_3"/>
    <property type="match status" value="1"/>
</dbReference>
<dbReference type="CDD" id="cd00093">
    <property type="entry name" value="HTH_XRE"/>
    <property type="match status" value="1"/>
</dbReference>
<evidence type="ECO:0000313" key="5">
    <source>
        <dbReference type="Proteomes" id="UP000095256"/>
    </source>
</evidence>
<feature type="transmembrane region" description="Helical" evidence="2">
    <location>
        <begin position="166"/>
        <end position="185"/>
    </location>
</feature>
<dbReference type="Gene3D" id="1.10.260.40">
    <property type="entry name" value="lambda repressor-like DNA-binding domains"/>
    <property type="match status" value="1"/>
</dbReference>
<dbReference type="InterPro" id="IPR010982">
    <property type="entry name" value="Lambda_DNA-bd_dom_sf"/>
</dbReference>
<dbReference type="AlphaFoldDB" id="A0A1E5L1N2"/>
<accession>A0A1E5L1N2</accession>
<name>A0A1E5L1N2_9ENTE</name>
<dbReference type="STRING" id="762845.BCR26_00735"/>
<evidence type="ECO:0000256" key="2">
    <source>
        <dbReference type="SAM" id="Phobius"/>
    </source>
</evidence>
<keyword evidence="5" id="KW-1185">Reference proteome</keyword>
<reference evidence="4 5" key="1">
    <citation type="submission" date="2016-09" db="EMBL/GenBank/DDBJ databases">
        <authorList>
            <person name="Capua I."/>
            <person name="De Benedictis P."/>
            <person name="Joannis T."/>
            <person name="Lombin L.H."/>
            <person name="Cattoli G."/>
        </authorList>
    </citation>
    <scope>NUCLEOTIDE SEQUENCE [LARGE SCALE GENOMIC DNA]</scope>
    <source>
        <strain evidence="4 5">LMG 25899</strain>
    </source>
</reference>
<proteinExistence type="predicted"/>
<dbReference type="InterPro" id="IPR001387">
    <property type="entry name" value="Cro/C1-type_HTH"/>
</dbReference>
<feature type="transmembrane region" description="Helical" evidence="2">
    <location>
        <begin position="192"/>
        <end position="211"/>
    </location>
</feature>
<dbReference type="SMART" id="SM00530">
    <property type="entry name" value="HTH_XRE"/>
    <property type="match status" value="1"/>
</dbReference>
<feature type="domain" description="HTH cro/C1-type" evidence="3">
    <location>
        <begin position="7"/>
        <end position="61"/>
    </location>
</feature>
<dbReference type="RefSeq" id="WP_069697036.1">
    <property type="nucleotide sequence ID" value="NZ_JAGGMA010000003.1"/>
</dbReference>
<sequence length="268" mass="30666">MILGEQLKVNRQQLKMTQQELAEKMHVSRQTISNWEVGRSYPDIESLILLSDLFSISLDKLLKGDREMITSLKKKSKMEIFYRILMGTLLLSGVINIIVDLAVNKKLYWSPIVLVSELLVGIFFSIIFLAKKERLLKSWLSVTVLLLPIQWMIQNSVTKGQWVSEYGVKLSAIWLMYSWLLILLWRFTKIRIWWLLTIAGLLGLVGNYFTLLSTGTVDSLPTYFSNFIANGLSVSIVTIIFSILAIANVGNNKIDEWLFTNVRNNGSN</sequence>
<keyword evidence="1" id="KW-0238">DNA-binding</keyword>
<dbReference type="Proteomes" id="UP000095256">
    <property type="component" value="Unassembled WGS sequence"/>
</dbReference>
<feature type="transmembrane region" description="Helical" evidence="2">
    <location>
        <begin position="108"/>
        <end position="129"/>
    </location>
</feature>
<evidence type="ECO:0000256" key="1">
    <source>
        <dbReference type="ARBA" id="ARBA00023125"/>
    </source>
</evidence>
<feature type="transmembrane region" description="Helical" evidence="2">
    <location>
        <begin position="223"/>
        <end position="247"/>
    </location>
</feature>
<keyword evidence="2" id="KW-0812">Transmembrane</keyword>
<dbReference type="SUPFAM" id="SSF47413">
    <property type="entry name" value="lambda repressor-like DNA-binding domains"/>
    <property type="match status" value="1"/>
</dbReference>